<organism evidence="2 3">
    <name type="scientific">Gemmatimonas phototrophica</name>
    <dbReference type="NCBI Taxonomy" id="1379270"/>
    <lineage>
        <taxon>Bacteria</taxon>
        <taxon>Pseudomonadati</taxon>
        <taxon>Gemmatimonadota</taxon>
        <taxon>Gemmatimonadia</taxon>
        <taxon>Gemmatimonadales</taxon>
        <taxon>Gemmatimonadaceae</taxon>
        <taxon>Gemmatimonas</taxon>
    </lineage>
</organism>
<dbReference type="GO" id="GO:0016989">
    <property type="term" value="F:sigma factor antagonist activity"/>
    <property type="evidence" value="ECO:0007669"/>
    <property type="project" value="TreeGrafter"/>
</dbReference>
<dbReference type="STRING" id="1379270.GEMMAAP_17655"/>
<evidence type="ECO:0000313" key="3">
    <source>
        <dbReference type="Proteomes" id="UP000076404"/>
    </source>
</evidence>
<dbReference type="InterPro" id="IPR012373">
    <property type="entry name" value="Ferrdict_sens_TM"/>
</dbReference>
<dbReference type="PANTHER" id="PTHR30273:SF2">
    <property type="entry name" value="PROTEIN FECR"/>
    <property type="match status" value="1"/>
</dbReference>
<dbReference type="PIRSF" id="PIRSF018266">
    <property type="entry name" value="FecR"/>
    <property type="match status" value="1"/>
</dbReference>
<proteinExistence type="predicted"/>
<gene>
    <name evidence="2" type="ORF">GEMMAAP_17655</name>
</gene>
<dbReference type="InterPro" id="IPR006860">
    <property type="entry name" value="FecR"/>
</dbReference>
<keyword evidence="3" id="KW-1185">Reference proteome</keyword>
<accession>A0A143BM41</accession>
<feature type="domain" description="FecR protein" evidence="1">
    <location>
        <begin position="135"/>
        <end position="229"/>
    </location>
</feature>
<dbReference type="EMBL" id="CP011454">
    <property type="protein sequence ID" value="AMW06117.1"/>
    <property type="molecule type" value="Genomic_DNA"/>
</dbReference>
<dbReference type="eggNOG" id="COG3712">
    <property type="taxonomic scope" value="Bacteria"/>
</dbReference>
<reference evidence="2 3" key="1">
    <citation type="journal article" date="2014" name="Proc. Natl. Acad. Sci. U.S.A.">
        <title>Functional type 2 photosynthetic reaction centers found in the rare bacterial phylum Gemmatimonadetes.</title>
        <authorList>
            <person name="Zeng Y."/>
            <person name="Feng F."/>
            <person name="Medova H."/>
            <person name="Dean J."/>
            <person name="Koblizek M."/>
        </authorList>
    </citation>
    <scope>NUCLEOTIDE SEQUENCE [LARGE SCALE GENOMIC DNA]</scope>
    <source>
        <strain evidence="2 3">AP64</strain>
    </source>
</reference>
<dbReference type="KEGG" id="gph:GEMMAAP_17655"/>
<dbReference type="RefSeq" id="WP_026848149.1">
    <property type="nucleotide sequence ID" value="NZ_CP011454.1"/>
</dbReference>
<sequence length="355" mass="36881">MTHDPTPTRSRDLEAMLAGRADRDALREVWETLPRVAPSSLDPSPEARRVAWNRLRATLADPSRTPFTADAAAPLTLVDDDQPTVVPAPAATIGRARRWLVAASAAGVLITGGAALRAVPTTYAAPATAGAAPVVVVRLADGSDVWLAAGSTLSVPRALGWPGVLRASSRDVVLSGRGFFAVQKDGRPFVVRTTDAAVRVLGTRFEVLSAAVAGSPAVGTQVTVQEGRVAVSATSQDGALGAAVELGAGQRAATMAGRAQLLPVRSVSAEQVGAWRTGGFSALDESLDAVLSELARRSALEITHAREVDGAVTVSLFYPDMPSVDTVLNDLCTAQGLTLTRTSRGFHITRSGTRP</sequence>
<reference evidence="2 3" key="2">
    <citation type="journal article" date="2016" name="Environ. Microbiol. Rep.">
        <title>Metagenomic evidence for the presence of phototrophic Gemmatimonadetes bacteria in diverse environments.</title>
        <authorList>
            <person name="Zeng Y."/>
            <person name="Baumbach J."/>
            <person name="Barbosa E.G."/>
            <person name="Azevedo V."/>
            <person name="Zhang C."/>
            <person name="Koblizek M."/>
        </authorList>
    </citation>
    <scope>NUCLEOTIDE SEQUENCE [LARGE SCALE GENOMIC DNA]</scope>
    <source>
        <strain evidence="2 3">AP64</strain>
    </source>
</reference>
<protein>
    <recommendedName>
        <fullName evidence="1">FecR protein domain-containing protein</fullName>
    </recommendedName>
</protein>
<evidence type="ECO:0000259" key="1">
    <source>
        <dbReference type="Pfam" id="PF04773"/>
    </source>
</evidence>
<name>A0A143BM41_9BACT</name>
<dbReference type="OrthoDB" id="1523735at2"/>
<dbReference type="AlphaFoldDB" id="A0A143BM41"/>
<dbReference type="Pfam" id="PF04773">
    <property type="entry name" value="FecR"/>
    <property type="match status" value="1"/>
</dbReference>
<dbReference type="Gene3D" id="2.60.120.1440">
    <property type="match status" value="1"/>
</dbReference>
<dbReference type="Proteomes" id="UP000076404">
    <property type="component" value="Chromosome"/>
</dbReference>
<evidence type="ECO:0000313" key="2">
    <source>
        <dbReference type="EMBL" id="AMW06117.1"/>
    </source>
</evidence>
<dbReference type="PANTHER" id="PTHR30273">
    <property type="entry name" value="PERIPLASMIC SIGNAL SENSOR AND SIGMA FACTOR ACTIVATOR FECR-RELATED"/>
    <property type="match status" value="1"/>
</dbReference>